<dbReference type="SMART" id="SM00184">
    <property type="entry name" value="RING"/>
    <property type="match status" value="1"/>
</dbReference>
<evidence type="ECO:0000256" key="8">
    <source>
        <dbReference type="PROSITE-ProRule" id="PRU00175"/>
    </source>
</evidence>
<dbReference type="InterPro" id="IPR013083">
    <property type="entry name" value="Znf_RING/FYVE/PHD"/>
</dbReference>
<keyword evidence="6" id="KW-0805">Transcription regulation</keyword>
<dbReference type="GO" id="GO:0061630">
    <property type="term" value="F:ubiquitin protein ligase activity"/>
    <property type="evidence" value="ECO:0007669"/>
    <property type="project" value="UniProtKB-EC"/>
</dbReference>
<dbReference type="GO" id="GO:0000209">
    <property type="term" value="P:protein polyubiquitination"/>
    <property type="evidence" value="ECO:0007669"/>
    <property type="project" value="TreeGrafter"/>
</dbReference>
<dbReference type="Gene3D" id="3.30.40.10">
    <property type="entry name" value="Zinc/RING finger domain, C3HC4 (zinc finger)"/>
    <property type="match status" value="1"/>
</dbReference>
<evidence type="ECO:0000313" key="12">
    <source>
        <dbReference type="Proteomes" id="UP001153620"/>
    </source>
</evidence>
<dbReference type="Pfam" id="PF13639">
    <property type="entry name" value="zf-RING_2"/>
    <property type="match status" value="1"/>
</dbReference>
<keyword evidence="4 8" id="KW-0479">Metal-binding</keyword>
<keyword evidence="3" id="KW-0808">Transferase</keyword>
<accession>A0A9N9RMF0</accession>
<dbReference type="GO" id="GO:0008270">
    <property type="term" value="F:zinc ion binding"/>
    <property type="evidence" value="ECO:0007669"/>
    <property type="project" value="UniProtKB-KW"/>
</dbReference>
<dbReference type="EMBL" id="OU895877">
    <property type="protein sequence ID" value="CAG9799514.1"/>
    <property type="molecule type" value="Genomic_DNA"/>
</dbReference>
<feature type="compositionally biased region" description="Basic residues" evidence="9">
    <location>
        <begin position="571"/>
        <end position="586"/>
    </location>
</feature>
<feature type="domain" description="RING-type" evidence="10">
    <location>
        <begin position="45"/>
        <end position="86"/>
    </location>
</feature>
<evidence type="ECO:0000256" key="2">
    <source>
        <dbReference type="ARBA" id="ARBA00012483"/>
    </source>
</evidence>
<evidence type="ECO:0000256" key="7">
    <source>
        <dbReference type="ARBA" id="ARBA00023163"/>
    </source>
</evidence>
<evidence type="ECO:0000256" key="9">
    <source>
        <dbReference type="SAM" id="MobiDB-lite"/>
    </source>
</evidence>
<dbReference type="EC" id="2.3.2.27" evidence="2"/>
<name>A0A9N9RMF0_9DIPT</name>
<dbReference type="OrthoDB" id="365379at2759"/>
<keyword evidence="5" id="KW-0862">Zinc</keyword>
<dbReference type="PANTHER" id="PTHR46077">
    <property type="entry name" value="E3 UBIQUITIN-PROTEIN LIGASE TOPORS"/>
    <property type="match status" value="1"/>
</dbReference>
<feature type="compositionally biased region" description="Low complexity" evidence="9">
    <location>
        <begin position="540"/>
        <end position="557"/>
    </location>
</feature>
<gene>
    <name evidence="11" type="ORF">CHIRRI_LOCUS2479</name>
</gene>
<keyword evidence="7" id="KW-0804">Transcription</keyword>
<reference evidence="11" key="2">
    <citation type="submission" date="2022-10" db="EMBL/GenBank/DDBJ databases">
        <authorList>
            <consortium name="ENA_rothamsted_submissions"/>
            <consortium name="culmorum"/>
            <person name="King R."/>
        </authorList>
    </citation>
    <scope>NUCLEOTIDE SEQUENCE</scope>
</reference>
<proteinExistence type="predicted"/>
<keyword evidence="4 8" id="KW-0863">Zinc-finger</keyword>
<dbReference type="PROSITE" id="PS50089">
    <property type="entry name" value="ZF_RING_2"/>
    <property type="match status" value="1"/>
</dbReference>
<dbReference type="SUPFAM" id="SSF57850">
    <property type="entry name" value="RING/U-box"/>
    <property type="match status" value="1"/>
</dbReference>
<evidence type="ECO:0000256" key="1">
    <source>
        <dbReference type="ARBA" id="ARBA00000900"/>
    </source>
</evidence>
<dbReference type="InterPro" id="IPR058745">
    <property type="entry name" value="PWI_Topors"/>
</dbReference>
<evidence type="ECO:0000256" key="4">
    <source>
        <dbReference type="ARBA" id="ARBA00022771"/>
    </source>
</evidence>
<evidence type="ECO:0000256" key="3">
    <source>
        <dbReference type="ARBA" id="ARBA00022679"/>
    </source>
</evidence>
<dbReference type="InterPro" id="IPR001841">
    <property type="entry name" value="Znf_RING"/>
</dbReference>
<sequence>METPERLDNCPSTPELDVVDEVPSTSCNNIEEARLTQLKQGKGICVICYSSIKEGKRCFPESCLHIFHFDCLQRWSEQKNQCPLCKKVFDQIIHNIKSKTEYERYPVTVLRQDDSAIDLRDLVSFPVIPLNSVFHRVDFLTTHSPRRRFTYRTRFEATLEQNERIQELFGSRVDNDYARLTPAEWRRYIYERNLYALPLSDLAGRYRECSAQFYRENPAQTHRLIPWLNRELVVLMQTNQTTHIPQILEDMRDMLCRYDIQSRKVRKYFQRYLHLKTDHFVHEFYNFAISPYDIVGYDRHVDYNPRNQSTTTTVEISSSTDSSDGDEVQVIDVEPIINEEASNSGSNNNVTNCTTVVLETQGSQEDNCVITEITTSESNNNNDSSSSSGGIIVTPTIIESNPVILESSSDSECEFVLALKPPHLRTPEMMSLDSASDSDCIYIPNQPTMVTRVDSSTTDSEDNKPLAETKKQLKSEVDEMKPLIQEFNGICEGKNLDDFDENLINTLCEPSTSKALEQQQANGNTVKKIYFAPKRKNLSGKSIFSSSSSSSTSSNSGESEDEWETLQNGKTKSRRKLTAKKLKKMRLSTSSNPKPLSQLQSSEEATHINDENDVDKPRIKSVIIKKTDNAHYIQRMTSSSSDSSSDVE</sequence>
<evidence type="ECO:0000259" key="10">
    <source>
        <dbReference type="PROSITE" id="PS50089"/>
    </source>
</evidence>
<dbReference type="AlphaFoldDB" id="A0A9N9RMF0"/>
<dbReference type="Proteomes" id="UP001153620">
    <property type="component" value="Chromosome 1"/>
</dbReference>
<comment type="catalytic activity">
    <reaction evidence="1">
        <text>S-ubiquitinyl-[E2 ubiquitin-conjugating enzyme]-L-cysteine + [acceptor protein]-L-lysine = [E2 ubiquitin-conjugating enzyme]-L-cysteine + N(6)-ubiquitinyl-[acceptor protein]-L-lysine.</text>
        <dbReference type="EC" id="2.3.2.27"/>
    </reaction>
</comment>
<dbReference type="PANTHER" id="PTHR46077:SF1">
    <property type="entry name" value="TOP1 BINDING ARGININE_SERINE RICH PROTEIN, E3 UBIQUITIN LIGASE"/>
    <property type="match status" value="1"/>
</dbReference>
<dbReference type="Pfam" id="PF26084">
    <property type="entry name" value="PWI_Topors"/>
    <property type="match status" value="1"/>
</dbReference>
<feature type="region of interest" description="Disordered" evidence="9">
    <location>
        <begin position="306"/>
        <end position="326"/>
    </location>
</feature>
<evidence type="ECO:0000256" key="5">
    <source>
        <dbReference type="ARBA" id="ARBA00022833"/>
    </source>
</evidence>
<feature type="region of interest" description="Disordered" evidence="9">
    <location>
        <begin position="540"/>
        <end position="648"/>
    </location>
</feature>
<protein>
    <recommendedName>
        <fullName evidence="2">RING-type E3 ubiquitin transferase</fullName>
        <ecNumber evidence="2">2.3.2.27</ecNumber>
    </recommendedName>
</protein>
<dbReference type="GO" id="GO:0006513">
    <property type="term" value="P:protein monoubiquitination"/>
    <property type="evidence" value="ECO:0007669"/>
    <property type="project" value="TreeGrafter"/>
</dbReference>
<organism evidence="11 12">
    <name type="scientific">Chironomus riparius</name>
    <dbReference type="NCBI Taxonomy" id="315576"/>
    <lineage>
        <taxon>Eukaryota</taxon>
        <taxon>Metazoa</taxon>
        <taxon>Ecdysozoa</taxon>
        <taxon>Arthropoda</taxon>
        <taxon>Hexapoda</taxon>
        <taxon>Insecta</taxon>
        <taxon>Pterygota</taxon>
        <taxon>Neoptera</taxon>
        <taxon>Endopterygota</taxon>
        <taxon>Diptera</taxon>
        <taxon>Nematocera</taxon>
        <taxon>Chironomoidea</taxon>
        <taxon>Chironomidae</taxon>
        <taxon>Chironominae</taxon>
        <taxon>Chironomus</taxon>
    </lineage>
</organism>
<feature type="compositionally biased region" description="Low complexity" evidence="9">
    <location>
        <begin position="638"/>
        <end position="648"/>
    </location>
</feature>
<evidence type="ECO:0000313" key="11">
    <source>
        <dbReference type="EMBL" id="CAG9799514.1"/>
    </source>
</evidence>
<feature type="compositionally biased region" description="Low complexity" evidence="9">
    <location>
        <begin position="309"/>
        <end position="322"/>
    </location>
</feature>
<evidence type="ECO:0000256" key="6">
    <source>
        <dbReference type="ARBA" id="ARBA00023015"/>
    </source>
</evidence>
<feature type="compositionally biased region" description="Polar residues" evidence="9">
    <location>
        <begin position="587"/>
        <end position="603"/>
    </location>
</feature>
<keyword evidence="12" id="KW-1185">Reference proteome</keyword>
<reference evidence="11" key="1">
    <citation type="submission" date="2022-01" db="EMBL/GenBank/DDBJ databases">
        <authorList>
            <person name="King R."/>
        </authorList>
    </citation>
    <scope>NUCLEOTIDE SEQUENCE</scope>
</reference>
<feature type="compositionally biased region" description="Basic and acidic residues" evidence="9">
    <location>
        <begin position="604"/>
        <end position="618"/>
    </location>
</feature>